<evidence type="ECO:0000256" key="3">
    <source>
        <dbReference type="ARBA" id="ARBA00022475"/>
    </source>
</evidence>
<dbReference type="GO" id="GO:0015031">
    <property type="term" value="P:protein transport"/>
    <property type="evidence" value="ECO:0007669"/>
    <property type="project" value="UniProtKB-KW"/>
</dbReference>
<proteinExistence type="inferred from homology"/>
<protein>
    <recommendedName>
        <fullName evidence="11">Biopolymer transporter ExbD</fullName>
    </recommendedName>
</protein>
<evidence type="ECO:0000313" key="9">
    <source>
        <dbReference type="EMBL" id="TMQ61656.1"/>
    </source>
</evidence>
<dbReference type="Gene3D" id="3.30.420.270">
    <property type="match status" value="1"/>
</dbReference>
<evidence type="ECO:0000256" key="8">
    <source>
        <dbReference type="SAM" id="Phobius"/>
    </source>
</evidence>
<keyword evidence="3" id="KW-1003">Cell membrane</keyword>
<reference evidence="9 10" key="1">
    <citation type="journal article" date="2019" name="Nat. Microbiol.">
        <title>Mediterranean grassland soil C-N compound turnover is dependent on rainfall and depth, and is mediated by genomically divergent microorganisms.</title>
        <authorList>
            <person name="Diamond S."/>
            <person name="Andeer P.F."/>
            <person name="Li Z."/>
            <person name="Crits-Christoph A."/>
            <person name="Burstein D."/>
            <person name="Anantharaman K."/>
            <person name="Lane K.R."/>
            <person name="Thomas B.C."/>
            <person name="Pan C."/>
            <person name="Northen T.R."/>
            <person name="Banfield J.F."/>
        </authorList>
    </citation>
    <scope>NUCLEOTIDE SEQUENCE [LARGE SCALE GENOMIC DNA]</scope>
    <source>
        <strain evidence="9">WS_8</strain>
    </source>
</reference>
<name>A0A538TDK2_UNCEI</name>
<accession>A0A538TDK2</accession>
<comment type="caution">
    <text evidence="9">The sequence shown here is derived from an EMBL/GenBank/DDBJ whole genome shotgun (WGS) entry which is preliminary data.</text>
</comment>
<dbReference type="Proteomes" id="UP000316609">
    <property type="component" value="Unassembled WGS sequence"/>
</dbReference>
<organism evidence="9 10">
    <name type="scientific">Eiseniibacteriota bacterium</name>
    <dbReference type="NCBI Taxonomy" id="2212470"/>
    <lineage>
        <taxon>Bacteria</taxon>
        <taxon>Candidatus Eiseniibacteriota</taxon>
    </lineage>
</organism>
<evidence type="ECO:0000313" key="10">
    <source>
        <dbReference type="Proteomes" id="UP000316609"/>
    </source>
</evidence>
<evidence type="ECO:0000256" key="6">
    <source>
        <dbReference type="ARBA" id="ARBA00023136"/>
    </source>
</evidence>
<dbReference type="PANTHER" id="PTHR30558:SF7">
    <property type="entry name" value="TOL-PAL SYSTEM PROTEIN TOLR"/>
    <property type="match status" value="1"/>
</dbReference>
<dbReference type="GO" id="GO:0005886">
    <property type="term" value="C:plasma membrane"/>
    <property type="evidence" value="ECO:0007669"/>
    <property type="project" value="UniProtKB-SubCell"/>
</dbReference>
<dbReference type="Pfam" id="PF02472">
    <property type="entry name" value="ExbD"/>
    <property type="match status" value="1"/>
</dbReference>
<evidence type="ECO:0000256" key="2">
    <source>
        <dbReference type="ARBA" id="ARBA00005811"/>
    </source>
</evidence>
<dbReference type="InterPro" id="IPR003400">
    <property type="entry name" value="ExbD"/>
</dbReference>
<evidence type="ECO:0008006" key="11">
    <source>
        <dbReference type="Google" id="ProtNLM"/>
    </source>
</evidence>
<evidence type="ECO:0000256" key="1">
    <source>
        <dbReference type="ARBA" id="ARBA00004162"/>
    </source>
</evidence>
<comment type="subcellular location">
    <subcellularLocation>
        <location evidence="1">Cell membrane</location>
        <topology evidence="1">Single-pass membrane protein</topology>
    </subcellularLocation>
    <subcellularLocation>
        <location evidence="7">Cell membrane</location>
        <topology evidence="7">Single-pass type II membrane protein</topology>
    </subcellularLocation>
</comment>
<evidence type="ECO:0000256" key="7">
    <source>
        <dbReference type="RuleBase" id="RU003879"/>
    </source>
</evidence>
<keyword evidence="7" id="KW-0813">Transport</keyword>
<keyword evidence="7" id="KW-0653">Protein transport</keyword>
<evidence type="ECO:0000256" key="4">
    <source>
        <dbReference type="ARBA" id="ARBA00022692"/>
    </source>
</evidence>
<keyword evidence="6 8" id="KW-0472">Membrane</keyword>
<sequence>MQLNGSDMSLQSEINITPLVDVVLVLLIIFMVVVPLLLQGYDVDIPKTSAEPVPAQAEPLQVVLSIVPTACRILEPPAGEGLPADCRVTLNEQEIPATDLPARLAEILDGRPVNQRVLFLAADDRLNYEGVLRIVDLAKSGVGDLQIEFLTTD</sequence>
<comment type="similarity">
    <text evidence="2 7">Belongs to the ExbD/TolR family.</text>
</comment>
<evidence type="ECO:0000256" key="5">
    <source>
        <dbReference type="ARBA" id="ARBA00022989"/>
    </source>
</evidence>
<dbReference type="EMBL" id="VBOY01000165">
    <property type="protein sequence ID" value="TMQ61656.1"/>
    <property type="molecule type" value="Genomic_DNA"/>
</dbReference>
<dbReference type="AlphaFoldDB" id="A0A538TDK2"/>
<keyword evidence="5 8" id="KW-1133">Transmembrane helix</keyword>
<dbReference type="PANTHER" id="PTHR30558">
    <property type="entry name" value="EXBD MEMBRANE COMPONENT OF PMF-DRIVEN MACROMOLECULE IMPORT SYSTEM"/>
    <property type="match status" value="1"/>
</dbReference>
<keyword evidence="4 7" id="KW-0812">Transmembrane</keyword>
<feature type="transmembrane region" description="Helical" evidence="8">
    <location>
        <begin position="16"/>
        <end position="38"/>
    </location>
</feature>
<dbReference type="GO" id="GO:0022857">
    <property type="term" value="F:transmembrane transporter activity"/>
    <property type="evidence" value="ECO:0007669"/>
    <property type="project" value="InterPro"/>
</dbReference>
<gene>
    <name evidence="9" type="ORF">E6K78_12550</name>
</gene>